<proteinExistence type="predicted"/>
<reference evidence="1" key="1">
    <citation type="submission" date="2019-08" db="EMBL/GenBank/DDBJ databases">
        <authorList>
            <person name="Kucharzyk K."/>
            <person name="Murdoch R.W."/>
            <person name="Higgins S."/>
            <person name="Loffler F."/>
        </authorList>
    </citation>
    <scope>NUCLEOTIDE SEQUENCE</scope>
</reference>
<comment type="caution">
    <text evidence="1">The sequence shown here is derived from an EMBL/GenBank/DDBJ whole genome shotgun (WGS) entry which is preliminary data.</text>
</comment>
<organism evidence="1">
    <name type="scientific">bioreactor metagenome</name>
    <dbReference type="NCBI Taxonomy" id="1076179"/>
    <lineage>
        <taxon>unclassified sequences</taxon>
        <taxon>metagenomes</taxon>
        <taxon>ecological metagenomes</taxon>
    </lineage>
</organism>
<dbReference type="EMBL" id="VSSQ01012077">
    <property type="protein sequence ID" value="MPM48389.1"/>
    <property type="molecule type" value="Genomic_DNA"/>
</dbReference>
<accession>A0A645A5C4</accession>
<evidence type="ECO:0000313" key="1">
    <source>
        <dbReference type="EMBL" id="MPM48389.1"/>
    </source>
</evidence>
<name>A0A645A5C4_9ZZZZ</name>
<gene>
    <name evidence="1" type="ORF">SDC9_95114</name>
</gene>
<protein>
    <submittedName>
        <fullName evidence="1">Uncharacterized protein</fullName>
    </submittedName>
</protein>
<sequence length="67" mass="8097">MPFDDDDPLNECNIPEKETLNYRNYRTTYQRVSNLPDITINVDMSDWSDEKMRTFFKYAYGQFEGEQ</sequence>
<dbReference type="AlphaFoldDB" id="A0A645A5C4"/>